<gene>
    <name evidence="1" type="ORF">RFI_01506</name>
</gene>
<comment type="caution">
    <text evidence="1">The sequence shown here is derived from an EMBL/GenBank/DDBJ whole genome shotgun (WGS) entry which is preliminary data.</text>
</comment>
<evidence type="ECO:0000313" key="2">
    <source>
        <dbReference type="Proteomes" id="UP000023152"/>
    </source>
</evidence>
<dbReference type="Proteomes" id="UP000023152">
    <property type="component" value="Unassembled WGS sequence"/>
</dbReference>
<dbReference type="EMBL" id="ASPP01001515">
    <property type="protein sequence ID" value="ETO35553.1"/>
    <property type="molecule type" value="Genomic_DNA"/>
</dbReference>
<dbReference type="AlphaFoldDB" id="X6PBQ7"/>
<protein>
    <submittedName>
        <fullName evidence="1">Uncharacterized protein</fullName>
    </submittedName>
</protein>
<evidence type="ECO:0000313" key="1">
    <source>
        <dbReference type="EMBL" id="ETO35553.1"/>
    </source>
</evidence>
<dbReference type="InterPro" id="IPR011990">
    <property type="entry name" value="TPR-like_helical_dom_sf"/>
</dbReference>
<reference evidence="1 2" key="1">
    <citation type="journal article" date="2013" name="Curr. Biol.">
        <title>The Genome of the Foraminiferan Reticulomyxa filosa.</title>
        <authorList>
            <person name="Glockner G."/>
            <person name="Hulsmann N."/>
            <person name="Schleicher M."/>
            <person name="Noegel A.A."/>
            <person name="Eichinger L."/>
            <person name="Gallinger C."/>
            <person name="Pawlowski J."/>
            <person name="Sierra R."/>
            <person name="Euteneuer U."/>
            <person name="Pillet L."/>
            <person name="Moustafa A."/>
            <person name="Platzer M."/>
            <person name="Groth M."/>
            <person name="Szafranski K."/>
            <person name="Schliwa M."/>
        </authorList>
    </citation>
    <scope>NUCLEOTIDE SEQUENCE [LARGE SCALE GENOMIC DNA]</scope>
</reference>
<accession>X6PBQ7</accession>
<name>X6PBQ7_RETFI</name>
<proteinExistence type="predicted"/>
<dbReference type="SUPFAM" id="SSF48452">
    <property type="entry name" value="TPR-like"/>
    <property type="match status" value="1"/>
</dbReference>
<keyword evidence="2" id="KW-1185">Reference proteome</keyword>
<organism evidence="1 2">
    <name type="scientific">Reticulomyxa filosa</name>
    <dbReference type="NCBI Taxonomy" id="46433"/>
    <lineage>
        <taxon>Eukaryota</taxon>
        <taxon>Sar</taxon>
        <taxon>Rhizaria</taxon>
        <taxon>Retaria</taxon>
        <taxon>Foraminifera</taxon>
        <taxon>Monothalamids</taxon>
        <taxon>Reticulomyxidae</taxon>
        <taxon>Reticulomyxa</taxon>
    </lineage>
</organism>
<dbReference type="Gene3D" id="1.25.40.10">
    <property type="entry name" value="Tetratricopeptide repeat domain"/>
    <property type="match status" value="1"/>
</dbReference>
<sequence>MYNVSIESIPRKVKDAKTNILSYSVFYFGFQLVRMNIFKKKSKEQGVKPLRHEEKLEKVGDLLHRGKFKRAIRELQKELLKHPTFYKYHKLISAAYDCIQELDKVLDHAMKAVMRCELKKQSPKKKKSNQTFRRNEEKGGKEIKNFFVTVSSLAQYNICMHIRTHGVAPRGDQETKVELIGNLALAYCNQGKWEAAQKWVEKGMQTNNKNMTVKNDHTVHIKK</sequence>